<comment type="caution">
    <text evidence="2">The sequence shown here is derived from an EMBL/GenBank/DDBJ whole genome shotgun (WGS) entry which is preliminary data.</text>
</comment>
<evidence type="ECO:0000256" key="1">
    <source>
        <dbReference type="SAM" id="SignalP"/>
    </source>
</evidence>
<evidence type="ECO:0000313" key="3">
    <source>
        <dbReference type="Proteomes" id="UP000624701"/>
    </source>
</evidence>
<reference evidence="3" key="1">
    <citation type="journal article" date="2019" name="Int. J. Syst. Evol. Microbiol.">
        <title>The Global Catalogue of Microorganisms (GCM) 10K type strain sequencing project: providing services to taxonomists for standard genome sequencing and annotation.</title>
        <authorList>
            <consortium name="The Broad Institute Genomics Platform"/>
            <consortium name="The Broad Institute Genome Sequencing Center for Infectious Disease"/>
            <person name="Wu L."/>
            <person name="Ma J."/>
        </authorList>
    </citation>
    <scope>NUCLEOTIDE SEQUENCE [LARGE SCALE GENOMIC DNA]</scope>
    <source>
        <strain evidence="3">CCM 8681</strain>
    </source>
</reference>
<dbReference type="EMBL" id="BMDQ01000004">
    <property type="protein sequence ID" value="GGI58293.1"/>
    <property type="molecule type" value="Genomic_DNA"/>
</dbReference>
<dbReference type="PROSITE" id="PS51257">
    <property type="entry name" value="PROKAR_LIPOPROTEIN"/>
    <property type="match status" value="1"/>
</dbReference>
<keyword evidence="3" id="KW-1185">Reference proteome</keyword>
<keyword evidence="1" id="KW-0732">Signal</keyword>
<feature type="chain" id="PRO_5046022790" evidence="1">
    <location>
        <begin position="22"/>
        <end position="336"/>
    </location>
</feature>
<dbReference type="RefSeq" id="WP_188375200.1">
    <property type="nucleotide sequence ID" value="NZ_BMDQ01000004.1"/>
</dbReference>
<protein>
    <submittedName>
        <fullName evidence="2">Uncharacterized protein</fullName>
    </submittedName>
</protein>
<feature type="signal peptide" evidence="1">
    <location>
        <begin position="1"/>
        <end position="21"/>
    </location>
</feature>
<evidence type="ECO:0000313" key="2">
    <source>
        <dbReference type="EMBL" id="GGI58293.1"/>
    </source>
</evidence>
<sequence length="336" mass="36889">MNTKFLKLFTFFLLASIVVMSCDDKDSIERTGKPSLTIDNSTVTVTEGETATFNFTVEYPVSTKIDIRIDVLDENENPIPTAVAIGDPNSGNGYSPIDLDDIFVPYPTWFDSGWFNFGYLGGSGYVATFDPFTENFSIDINTLVEDIANPTKIIKLRLSATSEMAASIDEIITINIENLISDNLISRFEWDGSYSADPCSDIDFDLELYYEGAFTDFSYGSCPEEITISGSDPDGTYVLDASLWETFIPEDLDIPVTLSFIKSGVFVESVDLSSLFPSNNGGLNQGNGSAITSYTIVKSGNNYTITDSSNNIVAQGRFASNKISLDEKRILKANME</sequence>
<organism evidence="2 3">
    <name type="scientific">Winogradskyella haliclonae</name>
    <dbReference type="NCBI Taxonomy" id="2048558"/>
    <lineage>
        <taxon>Bacteria</taxon>
        <taxon>Pseudomonadati</taxon>
        <taxon>Bacteroidota</taxon>
        <taxon>Flavobacteriia</taxon>
        <taxon>Flavobacteriales</taxon>
        <taxon>Flavobacteriaceae</taxon>
        <taxon>Winogradskyella</taxon>
    </lineage>
</organism>
<gene>
    <name evidence="2" type="ORF">GCM10011444_26020</name>
</gene>
<accession>A0ABQ2C3K8</accession>
<proteinExistence type="predicted"/>
<name>A0ABQ2C3K8_9FLAO</name>
<dbReference type="Proteomes" id="UP000624701">
    <property type="component" value="Unassembled WGS sequence"/>
</dbReference>